<dbReference type="PANTHER" id="PTHR45642">
    <property type="entry name" value="GDSL ESTERASE/LIPASE EXL3"/>
    <property type="match status" value="1"/>
</dbReference>
<feature type="chain" id="PRO_5035907288" evidence="2">
    <location>
        <begin position="30"/>
        <end position="337"/>
    </location>
</feature>
<dbReference type="Pfam" id="PF00657">
    <property type="entry name" value="Lipase_GDSL"/>
    <property type="match status" value="1"/>
</dbReference>
<dbReference type="GO" id="GO:0016788">
    <property type="term" value="F:hydrolase activity, acting on ester bonds"/>
    <property type="evidence" value="ECO:0007669"/>
    <property type="project" value="InterPro"/>
</dbReference>
<organism evidence="3 4">
    <name type="scientific">Phaseolus angularis</name>
    <name type="common">Azuki bean</name>
    <name type="synonym">Vigna angularis</name>
    <dbReference type="NCBI Taxonomy" id="3914"/>
    <lineage>
        <taxon>Eukaryota</taxon>
        <taxon>Viridiplantae</taxon>
        <taxon>Streptophyta</taxon>
        <taxon>Embryophyta</taxon>
        <taxon>Tracheophyta</taxon>
        <taxon>Spermatophyta</taxon>
        <taxon>Magnoliopsida</taxon>
        <taxon>eudicotyledons</taxon>
        <taxon>Gunneridae</taxon>
        <taxon>Pentapetalae</taxon>
        <taxon>rosids</taxon>
        <taxon>fabids</taxon>
        <taxon>Fabales</taxon>
        <taxon>Fabaceae</taxon>
        <taxon>Papilionoideae</taxon>
        <taxon>50 kb inversion clade</taxon>
        <taxon>NPAAA clade</taxon>
        <taxon>indigoferoid/millettioid clade</taxon>
        <taxon>Phaseoleae</taxon>
        <taxon>Vigna</taxon>
    </lineage>
</organism>
<protein>
    <submittedName>
        <fullName evidence="3">GDSL esterase/lipase</fullName>
    </submittedName>
</protein>
<evidence type="ECO:0000256" key="1">
    <source>
        <dbReference type="ARBA" id="ARBA00008668"/>
    </source>
</evidence>
<dbReference type="PANTHER" id="PTHR45642:SF3">
    <property type="entry name" value="OS09G0540400 PROTEIN"/>
    <property type="match status" value="1"/>
</dbReference>
<proteinExistence type="inferred from homology"/>
<name>A0A8T0KCQ6_PHAAN</name>
<dbReference type="InterPro" id="IPR036514">
    <property type="entry name" value="SGNH_hydro_sf"/>
</dbReference>
<sequence>MGTCDTHFFLSLMQIFIPCLLCIMAKVEALNVTISGFYVFGDSTVDPGNNNYIKTPFKSNFPPYGLDFSNQVPTGRFTNGKLATDYIVSYTGLKKELLPPYLDPSLTNVEELMTGVSFASAGSGFDPLTPTITNVIPIEKQLEYFRECKKRMEDAMGKQRIEDHVKKAAYFISAVDESGLNLLAEGGRKIVVAGIPPMGCLPLMITMNSPDALFQRDCIEKYSSIARDYNLLLQQELRKMQLHLINSSASNAKIYYVDIYKPIADMIQSRKRFGFEEVDSGCCGSGLIEASILCNKISDVCVDPSKYVFWDSIHPTQKAYHNIFLSSISTIDFIINN</sequence>
<dbReference type="EMBL" id="JABFOF010000006">
    <property type="protein sequence ID" value="KAG2396005.1"/>
    <property type="molecule type" value="Genomic_DNA"/>
</dbReference>
<comment type="similarity">
    <text evidence="1">Belongs to the 'GDSL' lipolytic enzyme family.</text>
</comment>
<dbReference type="Gene3D" id="3.40.50.1110">
    <property type="entry name" value="SGNH hydrolase"/>
    <property type="match status" value="1"/>
</dbReference>
<gene>
    <name evidence="3" type="ORF">HKW66_Vig0066190</name>
</gene>
<dbReference type="Proteomes" id="UP000743370">
    <property type="component" value="Unassembled WGS sequence"/>
</dbReference>
<dbReference type="InterPro" id="IPR050592">
    <property type="entry name" value="GDSL_lipolytic_enzyme"/>
</dbReference>
<evidence type="ECO:0000256" key="2">
    <source>
        <dbReference type="SAM" id="SignalP"/>
    </source>
</evidence>
<dbReference type="InterPro" id="IPR035669">
    <property type="entry name" value="SGNH_plant_lipase-like"/>
</dbReference>
<comment type="caution">
    <text evidence="3">The sequence shown here is derived from an EMBL/GenBank/DDBJ whole genome shotgun (WGS) entry which is preliminary data.</text>
</comment>
<dbReference type="AlphaFoldDB" id="A0A8T0KCQ6"/>
<dbReference type="InterPro" id="IPR001087">
    <property type="entry name" value="GDSL"/>
</dbReference>
<accession>A0A8T0KCQ6</accession>
<evidence type="ECO:0000313" key="3">
    <source>
        <dbReference type="EMBL" id="KAG2396005.1"/>
    </source>
</evidence>
<keyword evidence="2" id="KW-0732">Signal</keyword>
<evidence type="ECO:0000313" key="4">
    <source>
        <dbReference type="Proteomes" id="UP000743370"/>
    </source>
</evidence>
<reference evidence="3 4" key="1">
    <citation type="submission" date="2020-05" db="EMBL/GenBank/DDBJ databases">
        <title>Vigna angularis (adzuki bean) Var. LongXiaoDou No. 4 denovo assembly.</title>
        <authorList>
            <person name="Xiang H."/>
        </authorList>
    </citation>
    <scope>NUCLEOTIDE SEQUENCE [LARGE SCALE GENOMIC DNA]</scope>
    <source>
        <tissue evidence="3">Leaf</tissue>
    </source>
</reference>
<feature type="signal peptide" evidence="2">
    <location>
        <begin position="1"/>
        <end position="29"/>
    </location>
</feature>
<dbReference type="CDD" id="cd01837">
    <property type="entry name" value="SGNH_plant_lipase_like"/>
    <property type="match status" value="1"/>
</dbReference>